<dbReference type="CDD" id="cd04301">
    <property type="entry name" value="NAT_SF"/>
    <property type="match status" value="1"/>
</dbReference>
<evidence type="ECO:0000256" key="1">
    <source>
        <dbReference type="ARBA" id="ARBA00022679"/>
    </source>
</evidence>
<evidence type="ECO:0000313" key="4">
    <source>
        <dbReference type="EMBL" id="TCJ30456.1"/>
    </source>
</evidence>
<proteinExistence type="predicted"/>
<dbReference type="PANTHER" id="PTHR43877">
    <property type="entry name" value="AMINOALKYLPHOSPHONATE N-ACETYLTRANSFERASE-RELATED-RELATED"/>
    <property type="match status" value="1"/>
</dbReference>
<dbReference type="SUPFAM" id="SSF55729">
    <property type="entry name" value="Acyl-CoA N-acyltransferases (Nat)"/>
    <property type="match status" value="1"/>
</dbReference>
<dbReference type="Gene3D" id="3.40.630.30">
    <property type="match status" value="1"/>
</dbReference>
<dbReference type="Proteomes" id="UP000295453">
    <property type="component" value="Unassembled WGS sequence"/>
</dbReference>
<feature type="domain" description="N-acetyltransferase" evidence="3">
    <location>
        <begin position="1"/>
        <end position="156"/>
    </location>
</feature>
<keyword evidence="1 4" id="KW-0808">Transferase</keyword>
<protein>
    <submittedName>
        <fullName evidence="4">GNAT family N-acetyltransferase</fullName>
    </submittedName>
</protein>
<keyword evidence="5" id="KW-1185">Reference proteome</keyword>
<dbReference type="PANTHER" id="PTHR43877:SF2">
    <property type="entry name" value="AMINOALKYLPHOSPHONATE N-ACETYLTRANSFERASE-RELATED"/>
    <property type="match status" value="1"/>
</dbReference>
<evidence type="ECO:0000256" key="2">
    <source>
        <dbReference type="ARBA" id="ARBA00023315"/>
    </source>
</evidence>
<gene>
    <name evidence="4" type="ORF">EPD65_03930</name>
</gene>
<dbReference type="GO" id="GO:0016747">
    <property type="term" value="F:acyltransferase activity, transferring groups other than amino-acyl groups"/>
    <property type="evidence" value="ECO:0007669"/>
    <property type="project" value="InterPro"/>
</dbReference>
<dbReference type="AlphaFoldDB" id="A0A4R1CJV1"/>
<dbReference type="Pfam" id="PF00583">
    <property type="entry name" value="Acetyltransf_1"/>
    <property type="match status" value="1"/>
</dbReference>
<accession>A0A4R1CJV1</accession>
<dbReference type="EMBL" id="SJZJ01000004">
    <property type="protein sequence ID" value="TCJ30456.1"/>
    <property type="molecule type" value="Genomic_DNA"/>
</dbReference>
<dbReference type="InterPro" id="IPR000182">
    <property type="entry name" value="GNAT_dom"/>
</dbReference>
<evidence type="ECO:0000259" key="3">
    <source>
        <dbReference type="PROSITE" id="PS51186"/>
    </source>
</evidence>
<dbReference type="PROSITE" id="PS51186">
    <property type="entry name" value="GNAT"/>
    <property type="match status" value="1"/>
</dbReference>
<name>A0A4R1CJV1_9ACTN</name>
<organism evidence="4 5">
    <name type="scientific">Nocardioides jejuensis</name>
    <dbReference type="NCBI Taxonomy" id="2502782"/>
    <lineage>
        <taxon>Bacteria</taxon>
        <taxon>Bacillati</taxon>
        <taxon>Actinomycetota</taxon>
        <taxon>Actinomycetes</taxon>
        <taxon>Propionibacteriales</taxon>
        <taxon>Nocardioidaceae</taxon>
        <taxon>Nocardioides</taxon>
    </lineage>
</organism>
<sequence length="157" mass="16889">MEIVRVPYDHPDAITLMDRVQQIYTERYGGPDASPMDPAEFAPPAGEFFLGFLDGAAVATGAWRHVGLDRLGSTATAEVKRMYVVEDMQRRGLARLMLARLEQAAAAAGHDVLVLSTGSMQPEAIALYESSGYAPVPGWGVYADHPGAFFFGKAIAS</sequence>
<keyword evidence="2" id="KW-0012">Acyltransferase</keyword>
<comment type="caution">
    <text evidence="4">The sequence shown here is derived from an EMBL/GenBank/DDBJ whole genome shotgun (WGS) entry which is preliminary data.</text>
</comment>
<dbReference type="InterPro" id="IPR016181">
    <property type="entry name" value="Acyl_CoA_acyltransferase"/>
</dbReference>
<reference evidence="4 5" key="1">
    <citation type="submission" date="2019-03" db="EMBL/GenBank/DDBJ databases">
        <authorList>
            <person name="Kim M.K.M."/>
        </authorList>
    </citation>
    <scope>NUCLEOTIDE SEQUENCE [LARGE SCALE GENOMIC DNA]</scope>
    <source>
        <strain evidence="4 5">18JY15-6</strain>
    </source>
</reference>
<evidence type="ECO:0000313" key="5">
    <source>
        <dbReference type="Proteomes" id="UP000295453"/>
    </source>
</evidence>
<dbReference type="InterPro" id="IPR050832">
    <property type="entry name" value="Bact_Acetyltransf"/>
</dbReference>
<dbReference type="RefSeq" id="WP_131581956.1">
    <property type="nucleotide sequence ID" value="NZ_SJZJ01000004.1"/>
</dbReference>
<dbReference type="OrthoDB" id="70840at2"/>